<sequence length="170" mass="18445">MGVGAAWHCAAMTTTTELTLFADYFQIHVTDADSDGDLSDAWTDRAFADHLAVARDALGIGTAVNVHVSVTVVVLPQEPSDDCAEFDHVVEAGLEVPSGRLMVLGCTDYAPDAATFEVPPGWNRVRVSRSNLTRAAQADIESGKSHETMEKVRIQVWPAPRSPAKIIKRW</sequence>
<dbReference type="Proteomes" id="UP001601422">
    <property type="component" value="Unassembled WGS sequence"/>
</dbReference>
<reference evidence="1 2" key="1">
    <citation type="submission" date="2024-10" db="EMBL/GenBank/DDBJ databases">
        <title>The Natural Products Discovery Center: Release of the First 8490 Sequenced Strains for Exploring Actinobacteria Biosynthetic Diversity.</title>
        <authorList>
            <person name="Kalkreuter E."/>
            <person name="Kautsar S.A."/>
            <person name="Yang D."/>
            <person name="Bader C.D."/>
            <person name="Teijaro C.N."/>
            <person name="Fluegel L."/>
            <person name="Davis C.M."/>
            <person name="Simpson J.R."/>
            <person name="Lauterbach L."/>
            <person name="Steele A.D."/>
            <person name="Gui C."/>
            <person name="Meng S."/>
            <person name="Li G."/>
            <person name="Viehrig K."/>
            <person name="Ye F."/>
            <person name="Su P."/>
            <person name="Kiefer A.F."/>
            <person name="Nichols A."/>
            <person name="Cepeda A.J."/>
            <person name="Yan W."/>
            <person name="Fan B."/>
            <person name="Jiang Y."/>
            <person name="Adhikari A."/>
            <person name="Zheng C.-J."/>
            <person name="Schuster L."/>
            <person name="Cowan T.M."/>
            <person name="Smanski M.J."/>
            <person name="Chevrette M.G."/>
            <person name="De Carvalho L.P.S."/>
            <person name="Shen B."/>
        </authorList>
    </citation>
    <scope>NUCLEOTIDE SEQUENCE [LARGE SCALE GENOMIC DNA]</scope>
    <source>
        <strain evidence="1 2">NPDC005497</strain>
    </source>
</reference>
<evidence type="ECO:0000313" key="2">
    <source>
        <dbReference type="Proteomes" id="UP001601422"/>
    </source>
</evidence>
<dbReference type="EMBL" id="JBIAJP010000015">
    <property type="protein sequence ID" value="MFF0008717.1"/>
    <property type="molecule type" value="Genomic_DNA"/>
</dbReference>
<keyword evidence="2" id="KW-1185">Reference proteome</keyword>
<organism evidence="1 2">
    <name type="scientific">Streptomyces tibetensis</name>
    <dbReference type="NCBI Taxonomy" id="2382123"/>
    <lineage>
        <taxon>Bacteria</taxon>
        <taxon>Bacillati</taxon>
        <taxon>Actinomycetota</taxon>
        <taxon>Actinomycetes</taxon>
        <taxon>Kitasatosporales</taxon>
        <taxon>Streptomycetaceae</taxon>
        <taxon>Streptomyces</taxon>
    </lineage>
</organism>
<name>A0ABW6N7W8_9ACTN</name>
<dbReference type="InterPro" id="IPR038691">
    <property type="entry name" value="ComJ_sf"/>
</dbReference>
<dbReference type="RefSeq" id="WP_389834561.1">
    <property type="nucleotide sequence ID" value="NZ_JBIAJP010000015.1"/>
</dbReference>
<dbReference type="Gene3D" id="2.60.34.30">
    <property type="entry name" value="Competence, DNA-entry nuclease inhibitor, ComJ"/>
    <property type="match status" value="1"/>
</dbReference>
<proteinExistence type="predicted"/>
<evidence type="ECO:0000313" key="1">
    <source>
        <dbReference type="EMBL" id="MFF0008717.1"/>
    </source>
</evidence>
<comment type="caution">
    <text evidence="1">The sequence shown here is derived from an EMBL/GenBank/DDBJ whole genome shotgun (WGS) entry which is preliminary data.</text>
</comment>
<gene>
    <name evidence="1" type="ORF">ACFYQT_35505</name>
</gene>
<accession>A0ABW6N7W8</accession>
<protein>
    <submittedName>
        <fullName evidence="1">Uncharacterized protein</fullName>
    </submittedName>
</protein>